<dbReference type="Proteomes" id="UP000299102">
    <property type="component" value="Unassembled WGS sequence"/>
</dbReference>
<keyword evidence="2" id="KW-1185">Reference proteome</keyword>
<dbReference type="EMBL" id="BGZK01000223">
    <property type="protein sequence ID" value="GBP29692.1"/>
    <property type="molecule type" value="Genomic_DNA"/>
</dbReference>
<name>A0A4C1UUM3_EUMVA</name>
<reference evidence="1 2" key="1">
    <citation type="journal article" date="2019" name="Commun. Biol.">
        <title>The bagworm genome reveals a unique fibroin gene that provides high tensile strength.</title>
        <authorList>
            <person name="Kono N."/>
            <person name="Nakamura H."/>
            <person name="Ohtoshi R."/>
            <person name="Tomita M."/>
            <person name="Numata K."/>
            <person name="Arakawa K."/>
        </authorList>
    </citation>
    <scope>NUCLEOTIDE SEQUENCE [LARGE SCALE GENOMIC DNA]</scope>
</reference>
<dbReference type="AlphaFoldDB" id="A0A4C1UUM3"/>
<gene>
    <name evidence="1" type="ORF">EVAR_13615_1</name>
</gene>
<sequence>MSHRSLRARLKRTSPRPLVKTRHVNNNFVITRLIYDAIIIPSFVVVALVNSGPGGAPMPARGVSDYAVCSNTCPRFRRIKMIYTKYLLRRRKRVRYDAPTNILRRT</sequence>
<organism evidence="1 2">
    <name type="scientific">Eumeta variegata</name>
    <name type="common">Bagworm moth</name>
    <name type="synonym">Eumeta japonica</name>
    <dbReference type="NCBI Taxonomy" id="151549"/>
    <lineage>
        <taxon>Eukaryota</taxon>
        <taxon>Metazoa</taxon>
        <taxon>Ecdysozoa</taxon>
        <taxon>Arthropoda</taxon>
        <taxon>Hexapoda</taxon>
        <taxon>Insecta</taxon>
        <taxon>Pterygota</taxon>
        <taxon>Neoptera</taxon>
        <taxon>Endopterygota</taxon>
        <taxon>Lepidoptera</taxon>
        <taxon>Glossata</taxon>
        <taxon>Ditrysia</taxon>
        <taxon>Tineoidea</taxon>
        <taxon>Psychidae</taxon>
        <taxon>Oiketicinae</taxon>
        <taxon>Eumeta</taxon>
    </lineage>
</organism>
<evidence type="ECO:0000313" key="1">
    <source>
        <dbReference type="EMBL" id="GBP29692.1"/>
    </source>
</evidence>
<protein>
    <submittedName>
        <fullName evidence="1">Uncharacterized protein</fullName>
    </submittedName>
</protein>
<comment type="caution">
    <text evidence="1">The sequence shown here is derived from an EMBL/GenBank/DDBJ whole genome shotgun (WGS) entry which is preliminary data.</text>
</comment>
<proteinExistence type="predicted"/>
<evidence type="ECO:0000313" key="2">
    <source>
        <dbReference type="Proteomes" id="UP000299102"/>
    </source>
</evidence>
<accession>A0A4C1UUM3</accession>